<gene>
    <name evidence="2" type="ORF">ACFQU8_00185</name>
</gene>
<keyword evidence="3" id="KW-1185">Reference proteome</keyword>
<comment type="caution">
    <text evidence="2">The sequence shown here is derived from an EMBL/GenBank/DDBJ whole genome shotgun (WGS) entry which is preliminary data.</text>
</comment>
<dbReference type="Proteomes" id="UP001596620">
    <property type="component" value="Unassembled WGS sequence"/>
</dbReference>
<name>A0ABW2USL8_9BACI</name>
<dbReference type="EMBL" id="JBHTGR010000001">
    <property type="protein sequence ID" value="MFC7745656.1"/>
    <property type="molecule type" value="Genomic_DNA"/>
</dbReference>
<dbReference type="Pfam" id="PF13040">
    <property type="entry name" value="Fur_reg_FbpB"/>
    <property type="match status" value="1"/>
</dbReference>
<sequence>MRPAYLSFEDLVKQYEQELWENERKIKQIDKHSDRNDAHQENATKDQAKEHYNFKDNIQ</sequence>
<evidence type="ECO:0000313" key="2">
    <source>
        <dbReference type="EMBL" id="MFC7745656.1"/>
    </source>
</evidence>
<accession>A0ABW2USL8</accession>
<feature type="region of interest" description="Disordered" evidence="1">
    <location>
        <begin position="30"/>
        <end position="59"/>
    </location>
</feature>
<evidence type="ECO:0000256" key="1">
    <source>
        <dbReference type="SAM" id="MobiDB-lite"/>
    </source>
</evidence>
<dbReference type="InterPro" id="IPR025004">
    <property type="entry name" value="SenN/SenS"/>
</dbReference>
<evidence type="ECO:0000313" key="3">
    <source>
        <dbReference type="Proteomes" id="UP001596620"/>
    </source>
</evidence>
<protein>
    <submittedName>
        <fullName evidence="2">FbpB family small basic protein</fullName>
    </submittedName>
</protein>
<dbReference type="RefSeq" id="WP_382357136.1">
    <property type="nucleotide sequence ID" value="NZ_JBHTGR010000001.1"/>
</dbReference>
<proteinExistence type="predicted"/>
<reference evidence="3" key="1">
    <citation type="journal article" date="2019" name="Int. J. Syst. Evol. Microbiol.">
        <title>The Global Catalogue of Microorganisms (GCM) 10K type strain sequencing project: providing services to taxonomists for standard genome sequencing and annotation.</title>
        <authorList>
            <consortium name="The Broad Institute Genomics Platform"/>
            <consortium name="The Broad Institute Genome Sequencing Center for Infectious Disease"/>
            <person name="Wu L."/>
            <person name="Ma J."/>
        </authorList>
    </citation>
    <scope>NUCLEOTIDE SEQUENCE [LARGE SCALE GENOMIC DNA]</scope>
    <source>
        <strain evidence="3">JCM 30234</strain>
    </source>
</reference>
<organism evidence="2 3">
    <name type="scientific">Lentibacillus kimchii</name>
    <dbReference type="NCBI Taxonomy" id="1542911"/>
    <lineage>
        <taxon>Bacteria</taxon>
        <taxon>Bacillati</taxon>
        <taxon>Bacillota</taxon>
        <taxon>Bacilli</taxon>
        <taxon>Bacillales</taxon>
        <taxon>Bacillaceae</taxon>
        <taxon>Lentibacillus</taxon>
    </lineage>
</organism>